<dbReference type="Pfam" id="PF25472">
    <property type="entry name" value="DUF7902"/>
    <property type="match status" value="1"/>
</dbReference>
<proteinExistence type="predicted"/>
<protein>
    <recommendedName>
        <fullName evidence="2">DUF7902 domain-containing protein</fullName>
    </recommendedName>
</protein>
<evidence type="ECO:0000313" key="3">
    <source>
        <dbReference type="EMBL" id="SVC48586.1"/>
    </source>
</evidence>
<organism evidence="3">
    <name type="scientific">marine metagenome</name>
    <dbReference type="NCBI Taxonomy" id="408172"/>
    <lineage>
        <taxon>unclassified sequences</taxon>
        <taxon>metagenomes</taxon>
        <taxon>ecological metagenomes</taxon>
    </lineage>
</organism>
<dbReference type="EMBL" id="UINC01093842">
    <property type="protein sequence ID" value="SVC48586.1"/>
    <property type="molecule type" value="Genomic_DNA"/>
</dbReference>
<feature type="non-terminal residue" evidence="3">
    <location>
        <position position="383"/>
    </location>
</feature>
<accession>A0A382MIL3</accession>
<feature type="coiled-coil region" evidence="1">
    <location>
        <begin position="106"/>
        <end position="133"/>
    </location>
</feature>
<evidence type="ECO:0000256" key="1">
    <source>
        <dbReference type="SAM" id="Coils"/>
    </source>
</evidence>
<dbReference type="InterPro" id="IPR057224">
    <property type="entry name" value="DUF7902"/>
</dbReference>
<evidence type="ECO:0000259" key="2">
    <source>
        <dbReference type="Pfam" id="PF25472"/>
    </source>
</evidence>
<keyword evidence="1" id="KW-0175">Coiled coil</keyword>
<name>A0A382MIL3_9ZZZZ</name>
<dbReference type="AlphaFoldDB" id="A0A382MIL3"/>
<sequence>DLEMLIDIVRSLQIDDTTEQTRIVEAITAIYQVVNQVKEALKNKMRTLMSAEGAAQFNAQILLLSQTAVNYLDMSDSPEKCDEYFNNILNQLEDLGGDFADFPEYIEQLDQKRSELETAFEQKRLQLEEARNRKATALVSSAERMLKSIEHKLGTFEDVNDINGYMASDRMIDSLRERVEELQALDKSGEAEGLHSQLKSIHEEAVRQLKDRQELYVDGQNIIQFGKHKFAVNAQPLDLTMVRRGEEQNLHLTGTQYFEEVTDEAFLSTREVWNQQVVSEDKEVYRAEYLAYLLWQKLEKEGLERMTEVVEMTKKQRLKLVQDYMGDRYSEAYTKGIHDQDAEKILVAVLNTQAALKLARYYPRARAWGAVFWHKFCEEDIRK</sequence>
<feature type="coiled-coil region" evidence="1">
    <location>
        <begin position="165"/>
        <end position="192"/>
    </location>
</feature>
<feature type="domain" description="DUF7902" evidence="2">
    <location>
        <begin position="1"/>
        <end position="46"/>
    </location>
</feature>
<reference evidence="3" key="1">
    <citation type="submission" date="2018-05" db="EMBL/GenBank/DDBJ databases">
        <authorList>
            <person name="Lanie J.A."/>
            <person name="Ng W.-L."/>
            <person name="Kazmierczak K.M."/>
            <person name="Andrzejewski T.M."/>
            <person name="Davidsen T.M."/>
            <person name="Wayne K.J."/>
            <person name="Tettelin H."/>
            <person name="Glass J.I."/>
            <person name="Rusch D."/>
            <person name="Podicherti R."/>
            <person name="Tsui H.-C.T."/>
            <person name="Winkler M.E."/>
        </authorList>
    </citation>
    <scope>NUCLEOTIDE SEQUENCE</scope>
</reference>
<feature type="non-terminal residue" evidence="3">
    <location>
        <position position="1"/>
    </location>
</feature>
<gene>
    <name evidence="3" type="ORF">METZ01_LOCUS301440</name>
</gene>